<feature type="compositionally biased region" description="Basic and acidic residues" evidence="1">
    <location>
        <begin position="1"/>
        <end position="17"/>
    </location>
</feature>
<evidence type="ECO:0000256" key="1">
    <source>
        <dbReference type="SAM" id="MobiDB-lite"/>
    </source>
</evidence>
<dbReference type="Proteomes" id="UP000594263">
    <property type="component" value="Unplaced"/>
</dbReference>
<name>A0A7N0TGE2_KALFE</name>
<dbReference type="EnsemblPlants" id="Kaladp0037s0031.1.v1.1">
    <property type="protein sequence ID" value="Kaladp0037s0031.1.v1.1"/>
    <property type="gene ID" value="Kaladp0037s0031.v1.1"/>
</dbReference>
<dbReference type="AlphaFoldDB" id="A0A7N0TGE2"/>
<evidence type="ECO:0000313" key="3">
    <source>
        <dbReference type="Proteomes" id="UP000594263"/>
    </source>
</evidence>
<sequence length="78" mass="9437">MEYKSHTPKYPEVDRLSQSRQYHHRSHHSKWLPCKTPDQSAEESSILTRTTEQEEQKRRQRHHEAQEEAQTQKLKQVS</sequence>
<keyword evidence="3" id="KW-1185">Reference proteome</keyword>
<feature type="compositionally biased region" description="Basic residues" evidence="1">
    <location>
        <begin position="21"/>
        <end position="30"/>
    </location>
</feature>
<protein>
    <submittedName>
        <fullName evidence="2">Uncharacterized protein</fullName>
    </submittedName>
</protein>
<feature type="compositionally biased region" description="Polar residues" evidence="1">
    <location>
        <begin position="68"/>
        <end position="78"/>
    </location>
</feature>
<feature type="compositionally biased region" description="Polar residues" evidence="1">
    <location>
        <begin position="37"/>
        <end position="50"/>
    </location>
</feature>
<organism evidence="2 3">
    <name type="scientific">Kalanchoe fedtschenkoi</name>
    <name type="common">Lavender scallops</name>
    <name type="synonym">South American air plant</name>
    <dbReference type="NCBI Taxonomy" id="63787"/>
    <lineage>
        <taxon>Eukaryota</taxon>
        <taxon>Viridiplantae</taxon>
        <taxon>Streptophyta</taxon>
        <taxon>Embryophyta</taxon>
        <taxon>Tracheophyta</taxon>
        <taxon>Spermatophyta</taxon>
        <taxon>Magnoliopsida</taxon>
        <taxon>eudicotyledons</taxon>
        <taxon>Gunneridae</taxon>
        <taxon>Pentapetalae</taxon>
        <taxon>Saxifragales</taxon>
        <taxon>Crassulaceae</taxon>
        <taxon>Kalanchoe</taxon>
    </lineage>
</organism>
<accession>A0A7N0TGE2</accession>
<dbReference type="Gramene" id="Kaladp0037s0031.1.v1.1">
    <property type="protein sequence ID" value="Kaladp0037s0031.1.v1.1"/>
    <property type="gene ID" value="Kaladp0037s0031.v1.1"/>
</dbReference>
<proteinExistence type="predicted"/>
<feature type="region of interest" description="Disordered" evidence="1">
    <location>
        <begin position="1"/>
        <end position="78"/>
    </location>
</feature>
<evidence type="ECO:0000313" key="2">
    <source>
        <dbReference type="EnsemblPlants" id="Kaladp0037s0031.1.v1.1"/>
    </source>
</evidence>
<reference evidence="2" key="1">
    <citation type="submission" date="2021-01" db="UniProtKB">
        <authorList>
            <consortium name="EnsemblPlants"/>
        </authorList>
    </citation>
    <scope>IDENTIFICATION</scope>
</reference>